<protein>
    <submittedName>
        <fullName evidence="2">Uncharacterized protein</fullName>
    </submittedName>
</protein>
<accession>A0A7X0SCW6</accession>
<name>A0A7X0SCW6_9CLOT</name>
<feature type="transmembrane region" description="Helical" evidence="1">
    <location>
        <begin position="36"/>
        <end position="54"/>
    </location>
</feature>
<comment type="caution">
    <text evidence="2">The sequence shown here is derived from an EMBL/GenBank/DDBJ whole genome shotgun (WGS) entry which is preliminary data.</text>
</comment>
<evidence type="ECO:0000256" key="1">
    <source>
        <dbReference type="SAM" id="Phobius"/>
    </source>
</evidence>
<dbReference type="RefSeq" id="WP_185164581.1">
    <property type="nucleotide sequence ID" value="NZ_JACKWY010000005.1"/>
</dbReference>
<organism evidence="2 3">
    <name type="scientific">Clostridium gasigenes</name>
    <dbReference type="NCBI Taxonomy" id="94869"/>
    <lineage>
        <taxon>Bacteria</taxon>
        <taxon>Bacillati</taxon>
        <taxon>Bacillota</taxon>
        <taxon>Clostridia</taxon>
        <taxon>Eubacteriales</taxon>
        <taxon>Clostridiaceae</taxon>
        <taxon>Clostridium</taxon>
    </lineage>
</organism>
<gene>
    <name evidence="2" type="ORF">H7E68_10990</name>
</gene>
<evidence type="ECO:0000313" key="2">
    <source>
        <dbReference type="EMBL" id="MBB6715254.1"/>
    </source>
</evidence>
<keyword evidence="1" id="KW-1133">Transmembrane helix</keyword>
<dbReference type="EMBL" id="JACKWY010000005">
    <property type="protein sequence ID" value="MBB6715254.1"/>
    <property type="molecule type" value="Genomic_DNA"/>
</dbReference>
<feature type="transmembrane region" description="Helical" evidence="1">
    <location>
        <begin position="74"/>
        <end position="92"/>
    </location>
</feature>
<reference evidence="2 3" key="1">
    <citation type="submission" date="2020-08" db="EMBL/GenBank/DDBJ databases">
        <title>Clostridia isolated from Swiss meat.</title>
        <authorList>
            <person name="Wambui J."/>
            <person name="Stevens M.J.A."/>
            <person name="Stephan R."/>
        </authorList>
    </citation>
    <scope>NUCLEOTIDE SEQUENCE [LARGE SCALE GENOMIC DNA]</scope>
    <source>
        <strain evidence="2 3">CM001</strain>
    </source>
</reference>
<sequence>MRDNKLMYLYLFIMIIFSFVNILVCFQILTFEAWKVTLWLSTILSGGLTVYGIYINKSKGSNHNVQIKRKKEQIIVLSILIIWASSVVVTLFI</sequence>
<proteinExistence type="predicted"/>
<dbReference type="AlphaFoldDB" id="A0A7X0SCW6"/>
<keyword evidence="1" id="KW-0472">Membrane</keyword>
<keyword evidence="1" id="KW-0812">Transmembrane</keyword>
<dbReference type="Proteomes" id="UP000585258">
    <property type="component" value="Unassembled WGS sequence"/>
</dbReference>
<feature type="transmembrane region" description="Helical" evidence="1">
    <location>
        <begin position="7"/>
        <end position="30"/>
    </location>
</feature>
<evidence type="ECO:0000313" key="3">
    <source>
        <dbReference type="Proteomes" id="UP000585258"/>
    </source>
</evidence>